<dbReference type="EMBL" id="UGHJ01000003">
    <property type="protein sequence ID" value="STO91831.1"/>
    <property type="molecule type" value="Genomic_DNA"/>
</dbReference>
<proteinExistence type="predicted"/>
<evidence type="ECO:0000313" key="2">
    <source>
        <dbReference type="EMBL" id="STO61147.1"/>
    </source>
</evidence>
<dbReference type="EMBL" id="UGHJ01000001">
    <property type="protein sequence ID" value="STO68031.1"/>
    <property type="molecule type" value="Genomic_DNA"/>
</dbReference>
<protein>
    <submittedName>
        <fullName evidence="2">Uncharacterized protein</fullName>
    </submittedName>
</protein>
<organism evidence="2 5">
    <name type="scientific">Canicola haemoglobinophilus</name>
    <dbReference type="NCBI Taxonomy" id="733"/>
    <lineage>
        <taxon>Bacteria</taxon>
        <taxon>Pseudomonadati</taxon>
        <taxon>Pseudomonadota</taxon>
        <taxon>Gammaproteobacteria</taxon>
        <taxon>Pasteurellales</taxon>
        <taxon>Pasteurellaceae</taxon>
        <taxon>Canicola</taxon>
    </lineage>
</organism>
<dbReference type="OrthoDB" id="9909855at2"/>
<reference evidence="5 6" key="1">
    <citation type="submission" date="2018-06" db="EMBL/GenBank/DDBJ databases">
        <authorList>
            <consortium name="Pathogen Informatics"/>
            <person name="Doyle S."/>
        </authorList>
    </citation>
    <scope>NUCLEOTIDE SEQUENCE [LARGE SCALE GENOMIC DNA]</scope>
    <source>
        <strain evidence="2 5">NCTC1659</strain>
        <strain evidence="3 6">NCTC8540</strain>
    </source>
</reference>
<evidence type="ECO:0000313" key="1">
    <source>
        <dbReference type="EMBL" id="STO61104.1"/>
    </source>
</evidence>
<dbReference type="STRING" id="733.B0186_07415"/>
<dbReference type="AlphaFoldDB" id="A0A1V4B0E0"/>
<sequence>MKKIIFLGTVILLNACTTINLSNTNSKLPSSCQSYFNVLDKNVAQSSLSSAELAQFKRNKNKLSQLPEKEQNKICLLRMASIQQYRN</sequence>
<evidence type="ECO:0000313" key="5">
    <source>
        <dbReference type="Proteomes" id="UP000254329"/>
    </source>
</evidence>
<accession>A0A1V4B0E0</accession>
<dbReference type="Proteomes" id="UP000254496">
    <property type="component" value="Unassembled WGS sequence"/>
</dbReference>
<evidence type="ECO:0000313" key="6">
    <source>
        <dbReference type="Proteomes" id="UP000254496"/>
    </source>
</evidence>
<dbReference type="EMBL" id="UGHF01000001">
    <property type="protein sequence ID" value="STO61104.1"/>
    <property type="molecule type" value="Genomic_DNA"/>
</dbReference>
<name>A0A1V4B0E0_9PAST</name>
<dbReference type="RefSeq" id="WP_078218738.1">
    <property type="nucleotide sequence ID" value="NZ_MUXZ01000020.1"/>
</dbReference>
<dbReference type="EMBL" id="UGHF01000001">
    <property type="protein sequence ID" value="STO61147.1"/>
    <property type="molecule type" value="Genomic_DNA"/>
</dbReference>
<gene>
    <name evidence="1" type="ORF">NCTC1659_02414</name>
    <name evidence="2" type="ORF">NCTC1659_02457</name>
    <name evidence="3" type="ORF">NCTC8540_00513</name>
    <name evidence="4" type="ORF">NCTC8540_02337</name>
</gene>
<evidence type="ECO:0000313" key="4">
    <source>
        <dbReference type="EMBL" id="STO91831.1"/>
    </source>
</evidence>
<keyword evidence="5" id="KW-1185">Reference proteome</keyword>
<evidence type="ECO:0000313" key="3">
    <source>
        <dbReference type="EMBL" id="STO68031.1"/>
    </source>
</evidence>
<dbReference type="Proteomes" id="UP000254329">
    <property type="component" value="Unassembled WGS sequence"/>
</dbReference>